<evidence type="ECO:0000313" key="3">
    <source>
        <dbReference type="Proteomes" id="UP000199477"/>
    </source>
</evidence>
<keyword evidence="1" id="KW-0812">Transmembrane</keyword>
<dbReference type="AlphaFoldDB" id="A0A1I2JRY1"/>
<dbReference type="EMBL" id="FONH01000031">
    <property type="protein sequence ID" value="SFF57552.1"/>
    <property type="molecule type" value="Genomic_DNA"/>
</dbReference>
<evidence type="ECO:0000256" key="1">
    <source>
        <dbReference type="SAM" id="Phobius"/>
    </source>
</evidence>
<evidence type="ECO:0000313" key="2">
    <source>
        <dbReference type="EMBL" id="SFF57552.1"/>
    </source>
</evidence>
<protein>
    <submittedName>
        <fullName evidence="2">Uncharacterized protein</fullName>
    </submittedName>
</protein>
<accession>A0A1I2JRY1</accession>
<keyword evidence="1" id="KW-0472">Membrane</keyword>
<dbReference type="STRING" id="500610.SAMN02799615_04218"/>
<keyword evidence="1" id="KW-1133">Transmembrane helix</keyword>
<gene>
    <name evidence="2" type="ORF">SAMN02799615_04218</name>
</gene>
<dbReference type="RefSeq" id="WP_026634902.1">
    <property type="nucleotide sequence ID" value="NZ_FONH01000031.1"/>
</dbReference>
<proteinExistence type="predicted"/>
<dbReference type="Proteomes" id="UP000199477">
    <property type="component" value="Unassembled WGS sequence"/>
</dbReference>
<organism evidence="2 3">
    <name type="scientific">Dyella marensis</name>
    <dbReference type="NCBI Taxonomy" id="500610"/>
    <lineage>
        <taxon>Bacteria</taxon>
        <taxon>Pseudomonadati</taxon>
        <taxon>Pseudomonadota</taxon>
        <taxon>Gammaproteobacteria</taxon>
        <taxon>Lysobacterales</taxon>
        <taxon>Rhodanobacteraceae</taxon>
        <taxon>Dyella</taxon>
    </lineage>
</organism>
<sequence>MSRFPMTSGSQRFLTIYSGVLTAVFAVTMLSGFVDAPKKLSVEQLDVQRINLREPDGTLRLVVSNTDKAPGIYIKNKEYPHPSRKTAGMIFLNDEGTENGGLIFGGEKSADGTKQSYGHLSFDAYEQDQTLTLDASQDGDAHSNRITLIDQPPFPILELIQLLEQIKNLPPEEQTRRIEAFYASHGGKPKTRMSMGRGQDGTVGLGMMDAQGRPRLLLMVAADGTPKVQTLDENGKVTGELPVAAAH</sequence>
<feature type="transmembrane region" description="Helical" evidence="1">
    <location>
        <begin position="12"/>
        <end position="34"/>
    </location>
</feature>
<reference evidence="3" key="1">
    <citation type="submission" date="2016-10" db="EMBL/GenBank/DDBJ databases">
        <authorList>
            <person name="Varghese N."/>
            <person name="Submissions S."/>
        </authorList>
    </citation>
    <scope>NUCLEOTIDE SEQUENCE [LARGE SCALE GENOMIC DNA]</scope>
    <source>
        <strain evidence="3">UNC178MFTsu3.1</strain>
    </source>
</reference>
<keyword evidence="3" id="KW-1185">Reference proteome</keyword>
<name>A0A1I2JRY1_9GAMM</name>